<comment type="caution">
    <text evidence="2">The sequence shown here is derived from an EMBL/GenBank/DDBJ whole genome shotgun (WGS) entry which is preliminary data.</text>
</comment>
<feature type="domain" description="Contractile injection system tube protein N-terminal" evidence="1">
    <location>
        <begin position="67"/>
        <end position="228"/>
    </location>
</feature>
<dbReference type="Pfam" id="PF19266">
    <property type="entry name" value="CIS_tube"/>
    <property type="match status" value="1"/>
</dbReference>
<evidence type="ECO:0000313" key="2">
    <source>
        <dbReference type="EMBL" id="HIR56212.1"/>
    </source>
</evidence>
<evidence type="ECO:0000313" key="3">
    <source>
        <dbReference type="Proteomes" id="UP000886785"/>
    </source>
</evidence>
<dbReference type="AlphaFoldDB" id="A0A9D1J097"/>
<name>A0A9D1J097_9FIRM</name>
<accession>A0A9D1J097</accession>
<sequence>MSAASVLSAADTLLTGNPKKAKLTINTVSSSTAAGSAGALASQLVPQTAQALTQGSVSAAGGTGGLSKTLTVHYNPSSIQLQANADAVDVSYLLKNVDNGVPRQQTRPPSITMSVELVFDDMNVKDAFMAEKFKLLSMSESISGLASSGAALYRTATGQNYSVQAQTNGIVALLMSKNTRQVTFSWANLSFSGEVNQVQARYTMFSTSGRPVRSVVTLILVQEFSNQTDRDKWNTAFDTGFKASLSEAGNRSVGQTVGNILNISGF</sequence>
<dbReference type="EMBL" id="DVHF01000010">
    <property type="protein sequence ID" value="HIR56212.1"/>
    <property type="molecule type" value="Genomic_DNA"/>
</dbReference>
<gene>
    <name evidence="2" type="ORF">IAA54_00930</name>
</gene>
<reference evidence="2" key="2">
    <citation type="journal article" date="2021" name="PeerJ">
        <title>Extensive microbial diversity within the chicken gut microbiome revealed by metagenomics and culture.</title>
        <authorList>
            <person name="Gilroy R."/>
            <person name="Ravi A."/>
            <person name="Getino M."/>
            <person name="Pursley I."/>
            <person name="Horton D.L."/>
            <person name="Alikhan N.F."/>
            <person name="Baker D."/>
            <person name="Gharbi K."/>
            <person name="Hall N."/>
            <person name="Watson M."/>
            <person name="Adriaenssens E.M."/>
            <person name="Foster-Nyarko E."/>
            <person name="Jarju S."/>
            <person name="Secka A."/>
            <person name="Antonio M."/>
            <person name="Oren A."/>
            <person name="Chaudhuri R.R."/>
            <person name="La Ragione R."/>
            <person name="Hildebrand F."/>
            <person name="Pallen M.J."/>
        </authorList>
    </citation>
    <scope>NUCLEOTIDE SEQUENCE</scope>
    <source>
        <strain evidence="2">ChiSjej1B19-7085</strain>
    </source>
</reference>
<dbReference type="InterPro" id="IPR045361">
    <property type="entry name" value="CIS_tube_prot_N"/>
</dbReference>
<organism evidence="2 3">
    <name type="scientific">Candidatus Gallacutalibacter pullicola</name>
    <dbReference type="NCBI Taxonomy" id="2840830"/>
    <lineage>
        <taxon>Bacteria</taxon>
        <taxon>Bacillati</taxon>
        <taxon>Bacillota</taxon>
        <taxon>Clostridia</taxon>
        <taxon>Eubacteriales</taxon>
        <taxon>Candidatus Gallacutalibacter</taxon>
    </lineage>
</organism>
<proteinExistence type="predicted"/>
<protein>
    <recommendedName>
        <fullName evidence="1">Contractile injection system tube protein N-terminal domain-containing protein</fullName>
    </recommendedName>
</protein>
<dbReference type="Proteomes" id="UP000886785">
    <property type="component" value="Unassembled WGS sequence"/>
</dbReference>
<reference evidence="2" key="1">
    <citation type="submission" date="2020-10" db="EMBL/GenBank/DDBJ databases">
        <authorList>
            <person name="Gilroy R."/>
        </authorList>
    </citation>
    <scope>NUCLEOTIDE SEQUENCE</scope>
    <source>
        <strain evidence="2">ChiSjej1B19-7085</strain>
    </source>
</reference>
<evidence type="ECO:0000259" key="1">
    <source>
        <dbReference type="Pfam" id="PF19266"/>
    </source>
</evidence>